<dbReference type="Proteomes" id="UP000301870">
    <property type="component" value="Chromosome 5"/>
</dbReference>
<dbReference type="InterPro" id="IPR047128">
    <property type="entry name" value="PhyH"/>
</dbReference>
<comment type="similarity">
    <text evidence="1">Belongs to the PhyH family.</text>
</comment>
<reference evidence="6" key="1">
    <citation type="submission" date="2025-08" db="UniProtKB">
        <authorList>
            <consortium name="RefSeq"/>
        </authorList>
    </citation>
    <scope>IDENTIFICATION</scope>
    <source>
        <strain evidence="6">Ishihara</strain>
        <tissue evidence="6">Whole body</tissue>
    </source>
</reference>
<dbReference type="OrthoDB" id="445007at2759"/>
<dbReference type="GO" id="GO:0048244">
    <property type="term" value="F:phytanoyl-CoA dioxygenase activity"/>
    <property type="evidence" value="ECO:0007669"/>
    <property type="project" value="UniProtKB-EC"/>
</dbReference>
<gene>
    <name evidence="6" type="primary">LOC111364744</name>
</gene>
<dbReference type="PANTHER" id="PTHR21308:SF1">
    <property type="entry name" value="PHYTANOYL-COA DIOXYGENASE, PEROXISOMAL"/>
    <property type="match status" value="1"/>
</dbReference>
<accession>A0A9J7EWL9</accession>
<evidence type="ECO:0000256" key="4">
    <source>
        <dbReference type="ARBA" id="ARBA00034924"/>
    </source>
</evidence>
<dbReference type="InterPro" id="IPR008775">
    <property type="entry name" value="Phytyl_CoA_dOase-like"/>
</dbReference>
<dbReference type="GeneID" id="111364744"/>
<proteinExistence type="inferred from homology"/>
<dbReference type="AlphaFoldDB" id="A0A9J7EWL9"/>
<evidence type="ECO:0000256" key="3">
    <source>
        <dbReference type="ARBA" id="ARBA00034921"/>
    </source>
</evidence>
<keyword evidence="6" id="KW-0223">Dioxygenase</keyword>
<evidence type="ECO:0000313" key="5">
    <source>
        <dbReference type="Proteomes" id="UP000301870"/>
    </source>
</evidence>
<dbReference type="Pfam" id="PF05721">
    <property type="entry name" value="PhyH"/>
    <property type="match status" value="1"/>
</dbReference>
<evidence type="ECO:0000256" key="2">
    <source>
        <dbReference type="ARBA" id="ARBA00034809"/>
    </source>
</evidence>
<name>A0A9J7EWL9_SPOLT</name>
<dbReference type="PANTHER" id="PTHR21308">
    <property type="entry name" value="PHYTANOYL-COA ALPHA-HYDROXYLASE"/>
    <property type="match status" value="1"/>
</dbReference>
<sequence>MVPYRGSHFPINAVNAMGSHRRSTAEDLPLTDCLKASLSISSDPSATYHLSAEQLQFYNDNGYLVIKKLIGIPALNSYRQRFTDVCEGRVEKGRVTVMKDRALCKNQTKPEDFINKIQELLYDEVYSTYSEDPRLLHIVSQLIGEDITAVNSMLINKPPGTRKHPPHQDLLYFPFRPADKIVATWTAIDPVTRDNGCLYMVPGSHKQNVLHEHKDQVDEAKLFYYTIVEDKLLAPEHKRVYLDMEPGDTAFFVSTIVHGSRPNVSNSYRKAMTCHYASSKCHYIDVAGTPQQGIAAHMEAELKRRGGDLSYVDLMRIRTKQVRGVRCNL</sequence>
<protein>
    <recommendedName>
        <fullName evidence="2">phytanoyl-CoA dioxygenase</fullName>
        <ecNumber evidence="2">1.14.11.18</ecNumber>
    </recommendedName>
    <alternativeName>
        <fullName evidence="3">Phytanic acid oxidase</fullName>
    </alternativeName>
    <alternativeName>
        <fullName evidence="4">Phytanoyl-CoA alpha-hydroxylase</fullName>
    </alternativeName>
</protein>
<keyword evidence="6" id="KW-0560">Oxidoreductase</keyword>
<dbReference type="EC" id="1.14.11.18" evidence="2"/>
<organism evidence="5 6">
    <name type="scientific">Spodoptera litura</name>
    <name type="common">Asian cotton leafworm</name>
    <dbReference type="NCBI Taxonomy" id="69820"/>
    <lineage>
        <taxon>Eukaryota</taxon>
        <taxon>Metazoa</taxon>
        <taxon>Ecdysozoa</taxon>
        <taxon>Arthropoda</taxon>
        <taxon>Hexapoda</taxon>
        <taxon>Insecta</taxon>
        <taxon>Pterygota</taxon>
        <taxon>Neoptera</taxon>
        <taxon>Endopterygota</taxon>
        <taxon>Lepidoptera</taxon>
        <taxon>Glossata</taxon>
        <taxon>Ditrysia</taxon>
        <taxon>Noctuoidea</taxon>
        <taxon>Noctuidae</taxon>
        <taxon>Amphipyrinae</taxon>
        <taxon>Spodoptera</taxon>
    </lineage>
</organism>
<dbReference type="SUPFAM" id="SSF51197">
    <property type="entry name" value="Clavaminate synthase-like"/>
    <property type="match status" value="1"/>
</dbReference>
<evidence type="ECO:0000313" key="6">
    <source>
        <dbReference type="RefSeq" id="XP_022837529.1"/>
    </source>
</evidence>
<dbReference type="Gene3D" id="2.60.120.620">
    <property type="entry name" value="q2cbj1_9rhob like domain"/>
    <property type="match status" value="1"/>
</dbReference>
<dbReference type="GO" id="GO:0001561">
    <property type="term" value="P:fatty acid alpha-oxidation"/>
    <property type="evidence" value="ECO:0007669"/>
    <property type="project" value="InterPro"/>
</dbReference>
<keyword evidence="5" id="KW-1185">Reference proteome</keyword>
<dbReference type="RefSeq" id="XP_022837529.1">
    <property type="nucleotide sequence ID" value="XM_022981761.1"/>
</dbReference>
<evidence type="ECO:0000256" key="1">
    <source>
        <dbReference type="ARBA" id="ARBA00005830"/>
    </source>
</evidence>
<dbReference type="KEGG" id="sliu:111364744"/>